<name>A0ABT1TA55_9SPHI</name>
<protein>
    <submittedName>
        <fullName evidence="1">Uncharacterized protein</fullName>
    </submittedName>
</protein>
<evidence type="ECO:0000313" key="1">
    <source>
        <dbReference type="EMBL" id="MCQ6961297.1"/>
    </source>
</evidence>
<organism evidence="1 2">
    <name type="scientific">Mucilaginibacter aquariorum</name>
    <dbReference type="NCBI Taxonomy" id="2967225"/>
    <lineage>
        <taxon>Bacteria</taxon>
        <taxon>Pseudomonadati</taxon>
        <taxon>Bacteroidota</taxon>
        <taxon>Sphingobacteriia</taxon>
        <taxon>Sphingobacteriales</taxon>
        <taxon>Sphingobacteriaceae</taxon>
        <taxon>Mucilaginibacter</taxon>
    </lineage>
</organism>
<accession>A0ABT1TA55</accession>
<dbReference type="Proteomes" id="UP001204376">
    <property type="component" value="Unassembled WGS sequence"/>
</dbReference>
<comment type="caution">
    <text evidence="1">The sequence shown here is derived from an EMBL/GenBank/DDBJ whole genome shotgun (WGS) entry which is preliminary data.</text>
</comment>
<reference evidence="1 2" key="1">
    <citation type="submission" date="2022-07" db="EMBL/GenBank/DDBJ databases">
        <title>Mucilaginibacter sp. JC4.</title>
        <authorList>
            <person name="Le V."/>
            <person name="Ko S.-R."/>
            <person name="Ahn C.-Y."/>
            <person name="Oh H.-M."/>
        </authorList>
    </citation>
    <scope>NUCLEOTIDE SEQUENCE [LARGE SCALE GENOMIC DNA]</scope>
    <source>
        <strain evidence="1 2">JC4</strain>
    </source>
</reference>
<gene>
    <name evidence="1" type="ORF">NPE20_25215</name>
</gene>
<dbReference type="EMBL" id="JANHOH010000013">
    <property type="protein sequence ID" value="MCQ6961297.1"/>
    <property type="molecule type" value="Genomic_DNA"/>
</dbReference>
<dbReference type="RefSeq" id="WP_256541466.1">
    <property type="nucleotide sequence ID" value="NZ_JANHOH010000013.1"/>
</dbReference>
<keyword evidence="2" id="KW-1185">Reference proteome</keyword>
<evidence type="ECO:0000313" key="2">
    <source>
        <dbReference type="Proteomes" id="UP001204376"/>
    </source>
</evidence>
<sequence length="97" mass="11170">MKIYDNFLSKAGFIGLGIKSVIYYKDVDGYSLGSQSIRGGRVFETFNLIRGKYKVLKLSEYYHANYREMKDAVIKAGVKDLGLSDRNFIREAIEIFR</sequence>
<proteinExistence type="predicted"/>